<keyword evidence="3" id="KW-1185">Reference proteome</keyword>
<dbReference type="AlphaFoldDB" id="A0A7Y6NMV8"/>
<evidence type="ECO:0000313" key="2">
    <source>
        <dbReference type="EMBL" id="NUZ06026.1"/>
    </source>
</evidence>
<proteinExistence type="predicted"/>
<feature type="signal peptide" evidence="1">
    <location>
        <begin position="1"/>
        <end position="21"/>
    </location>
</feature>
<protein>
    <submittedName>
        <fullName evidence="2">Uncharacterized protein</fullName>
    </submittedName>
</protein>
<gene>
    <name evidence="2" type="ORF">HQN59_09655</name>
</gene>
<evidence type="ECO:0000256" key="1">
    <source>
        <dbReference type="SAM" id="SignalP"/>
    </source>
</evidence>
<organism evidence="2 3">
    <name type="scientific">Piscinibacter koreensis</name>
    <dbReference type="NCBI Taxonomy" id="2742824"/>
    <lineage>
        <taxon>Bacteria</taxon>
        <taxon>Pseudomonadati</taxon>
        <taxon>Pseudomonadota</taxon>
        <taxon>Betaproteobacteria</taxon>
        <taxon>Burkholderiales</taxon>
        <taxon>Sphaerotilaceae</taxon>
        <taxon>Piscinibacter</taxon>
    </lineage>
</organism>
<sequence>MKKILSTLAVCSSLAAAPAWGAFSCTGQITFFGLDGSGAVTLSLGSYEVHRICALESLYPLVFSIKPTACKAAYDTLLQQKSEGKPVTIWYYGDSTVSNCSAIQSWSMQPTAYFVQLN</sequence>
<dbReference type="EMBL" id="JABWMJ010000004">
    <property type="protein sequence ID" value="NUZ06026.1"/>
    <property type="molecule type" value="Genomic_DNA"/>
</dbReference>
<dbReference type="PROSITE" id="PS51257">
    <property type="entry name" value="PROKAR_LIPOPROTEIN"/>
    <property type="match status" value="1"/>
</dbReference>
<comment type="caution">
    <text evidence="2">The sequence shown here is derived from an EMBL/GenBank/DDBJ whole genome shotgun (WGS) entry which is preliminary data.</text>
</comment>
<feature type="chain" id="PRO_5030871481" evidence="1">
    <location>
        <begin position="22"/>
        <end position="118"/>
    </location>
</feature>
<evidence type="ECO:0000313" key="3">
    <source>
        <dbReference type="Proteomes" id="UP000529637"/>
    </source>
</evidence>
<reference evidence="2 3" key="1">
    <citation type="submission" date="2020-06" db="EMBL/GenBank/DDBJ databases">
        <title>Schlegella sp. ID0723 isolated from air conditioner.</title>
        <authorList>
            <person name="Kim D.Y."/>
            <person name="Kim D.-U."/>
        </authorList>
    </citation>
    <scope>NUCLEOTIDE SEQUENCE [LARGE SCALE GENOMIC DNA]</scope>
    <source>
        <strain evidence="2 3">ID0723</strain>
    </source>
</reference>
<dbReference type="Proteomes" id="UP000529637">
    <property type="component" value="Unassembled WGS sequence"/>
</dbReference>
<dbReference type="RefSeq" id="WP_176068613.1">
    <property type="nucleotide sequence ID" value="NZ_JABWMJ010000004.1"/>
</dbReference>
<accession>A0A7Y6NMV8</accession>
<name>A0A7Y6NMV8_9BURK</name>
<keyword evidence="1" id="KW-0732">Signal</keyword>